<evidence type="ECO:0000259" key="5">
    <source>
        <dbReference type="PROSITE" id="PS50886"/>
    </source>
</evidence>
<keyword evidence="7" id="KW-1185">Reference proteome</keyword>
<dbReference type="InterPro" id="IPR002547">
    <property type="entry name" value="tRNA-bd_dom"/>
</dbReference>
<dbReference type="InterPro" id="IPR012340">
    <property type="entry name" value="NA-bd_OB-fold"/>
</dbReference>
<dbReference type="InterPro" id="IPR036282">
    <property type="entry name" value="Glutathione-S-Trfase_C_sf"/>
</dbReference>
<dbReference type="GO" id="GO:0000049">
    <property type="term" value="F:tRNA binding"/>
    <property type="evidence" value="ECO:0007669"/>
    <property type="project" value="UniProtKB-UniRule"/>
</dbReference>
<dbReference type="PANTHER" id="PTHR11586">
    <property type="entry name" value="TRNA-AMINOACYLATION COFACTOR ARC1 FAMILY MEMBER"/>
    <property type="match status" value="1"/>
</dbReference>
<evidence type="ECO:0000256" key="2">
    <source>
        <dbReference type="ARBA" id="ARBA00022884"/>
    </source>
</evidence>
<dbReference type="GO" id="GO:0017102">
    <property type="term" value="C:methionyl glutamyl tRNA synthetase complex"/>
    <property type="evidence" value="ECO:0007669"/>
    <property type="project" value="TreeGrafter"/>
</dbReference>
<dbReference type="InterPro" id="IPR051270">
    <property type="entry name" value="Tyrosine-tRNA_ligase_regulator"/>
</dbReference>
<dbReference type="CDD" id="cd02799">
    <property type="entry name" value="tRNA_bind_EMAP-II_like"/>
    <property type="match status" value="1"/>
</dbReference>
<feature type="compositionally biased region" description="Basic and acidic residues" evidence="4">
    <location>
        <begin position="145"/>
        <end position="168"/>
    </location>
</feature>
<dbReference type="FunFam" id="2.40.50.140:FF:000199">
    <property type="entry name" value="tRNA-aminoacylation cofactor ARC1"/>
    <property type="match status" value="1"/>
</dbReference>
<proteinExistence type="predicted"/>
<evidence type="ECO:0000313" key="7">
    <source>
        <dbReference type="Proteomes" id="UP001201980"/>
    </source>
</evidence>
<comment type="caution">
    <text evidence="6">The sequence shown here is derived from an EMBL/GenBank/DDBJ whole genome shotgun (WGS) entry which is preliminary data.</text>
</comment>
<reference evidence="6" key="1">
    <citation type="submission" date="2022-07" db="EMBL/GenBank/DDBJ databases">
        <title>Draft genome sequence of Zalerion maritima ATCC 34329, a (micro)plastics degrading marine fungus.</title>
        <authorList>
            <person name="Paco A."/>
            <person name="Goncalves M.F.M."/>
            <person name="Rocha-Santos T.A.P."/>
            <person name="Alves A."/>
        </authorList>
    </citation>
    <scope>NUCLEOTIDE SEQUENCE</scope>
    <source>
        <strain evidence="6">ATCC 34329</strain>
    </source>
</reference>
<dbReference type="CDD" id="cd10304">
    <property type="entry name" value="GST_C_Arc1p_N_like"/>
    <property type="match status" value="1"/>
</dbReference>
<dbReference type="PROSITE" id="PS50886">
    <property type="entry name" value="TRBD"/>
    <property type="match status" value="1"/>
</dbReference>
<name>A0AAD5RHX1_9PEZI</name>
<keyword evidence="1 3" id="KW-0820">tRNA-binding</keyword>
<evidence type="ECO:0000256" key="3">
    <source>
        <dbReference type="PROSITE-ProRule" id="PRU00209"/>
    </source>
</evidence>
<keyword evidence="2 3" id="KW-0694">RNA-binding</keyword>
<dbReference type="Pfam" id="PF01588">
    <property type="entry name" value="tRNA_bind"/>
    <property type="match status" value="1"/>
</dbReference>
<sequence>MAALAGQTYTPLEETEIQNWEATAITLKSTPSDVANLSKLNDHLNTRTTVLGTKPSRADVSLYEALAPTVASWSAEQRTGKEGLPNVVRLVDFVQNSPIFGLDVKDKVAVNHDEILYVKPPIDPKAEKKKKTAAAAAAAAGKGGETGDKSLVDRTKEKAGEVADKVKGAVEGQTGGGRKKKEKQPKPAKQPAVATPPAPHLIDLRVGHILKAVKHPEADSLYVSTIAMGDKPGTDDTAEYEGQVTRTVCSGLNGLVPLEEMQGRKVVCVCNLKPVKMRGIKSCAMVLAASPKIKEGETDDHKGPVELVNPPEGAQAGQKIFFEGYKGEPEGTLNPKKKVWEMFQPGFTTTDGLEVVFDAGAVPSLAKEGQGKLVTEKGEVCTVKTLKGATVRPVALDTLLVPIVHVAPPVPVVAAHPVVTVDVCVGTTHSSGSAHVGQAVPVTVAVGVVPGQQFVEQGTAVVVREMIIGHMRLGLGEAQEYVVQVVATRREEGKKEGCQQGECKGVGGAGGDARSAVDVKLKQALPVANCA</sequence>
<organism evidence="6 7">
    <name type="scientific">Zalerion maritima</name>
    <dbReference type="NCBI Taxonomy" id="339359"/>
    <lineage>
        <taxon>Eukaryota</taxon>
        <taxon>Fungi</taxon>
        <taxon>Dikarya</taxon>
        <taxon>Ascomycota</taxon>
        <taxon>Pezizomycotina</taxon>
        <taxon>Sordariomycetes</taxon>
        <taxon>Lulworthiomycetidae</taxon>
        <taxon>Lulworthiales</taxon>
        <taxon>Lulworthiaceae</taxon>
        <taxon>Zalerion</taxon>
    </lineage>
</organism>
<accession>A0AAD5RHX1</accession>
<dbReference type="Gene3D" id="2.40.50.140">
    <property type="entry name" value="Nucleic acid-binding proteins"/>
    <property type="match status" value="1"/>
</dbReference>
<dbReference type="SUPFAM" id="SSF47616">
    <property type="entry name" value="GST C-terminal domain-like"/>
    <property type="match status" value="1"/>
</dbReference>
<dbReference type="AlphaFoldDB" id="A0AAD5RHX1"/>
<evidence type="ECO:0000256" key="1">
    <source>
        <dbReference type="ARBA" id="ARBA00022555"/>
    </source>
</evidence>
<dbReference type="PANTHER" id="PTHR11586:SF33">
    <property type="entry name" value="AMINOACYL TRNA SYNTHASE COMPLEX-INTERACTING MULTIFUNCTIONAL PROTEIN 1"/>
    <property type="match status" value="1"/>
</dbReference>
<dbReference type="SUPFAM" id="SSF50249">
    <property type="entry name" value="Nucleic acid-binding proteins"/>
    <property type="match status" value="1"/>
</dbReference>
<dbReference type="Pfam" id="PF21972">
    <property type="entry name" value="Arc1p_N_like"/>
    <property type="match status" value="1"/>
</dbReference>
<dbReference type="InterPro" id="IPR053836">
    <property type="entry name" value="Arc1-like_N"/>
</dbReference>
<feature type="domain" description="TRNA-binding" evidence="5">
    <location>
        <begin position="198"/>
        <end position="321"/>
    </location>
</feature>
<dbReference type="Proteomes" id="UP001201980">
    <property type="component" value="Unassembled WGS sequence"/>
</dbReference>
<evidence type="ECO:0000313" key="6">
    <source>
        <dbReference type="EMBL" id="KAJ2893915.1"/>
    </source>
</evidence>
<dbReference type="Gene3D" id="1.20.1050.130">
    <property type="match status" value="1"/>
</dbReference>
<protein>
    <submittedName>
        <fullName evidence="6">Methionyl-trna synthetase</fullName>
    </submittedName>
</protein>
<gene>
    <name evidence="6" type="ORF">MKZ38_008119</name>
</gene>
<dbReference type="EMBL" id="JAKWBI020000550">
    <property type="protein sequence ID" value="KAJ2893915.1"/>
    <property type="molecule type" value="Genomic_DNA"/>
</dbReference>
<evidence type="ECO:0000256" key="4">
    <source>
        <dbReference type="SAM" id="MobiDB-lite"/>
    </source>
</evidence>
<feature type="region of interest" description="Disordered" evidence="4">
    <location>
        <begin position="126"/>
        <end position="199"/>
    </location>
</feature>